<sequence>MTGPGLRTALPELLRQYRVFVAVAVALVAGLGVLAATPIGRAEILRSVTRQPEPFVALHFADPPVRVTGSQLTVDFVVEQHDGGPAPYLYRIAVRDPEGTVLAAAEGTAEPAPGAPAHITRSLTLPRGAAWERVEVTLPGRTESLYVRDPGSAS</sequence>
<dbReference type="EMBL" id="FRAP01000021">
    <property type="protein sequence ID" value="SHL21796.1"/>
    <property type="molecule type" value="Genomic_DNA"/>
</dbReference>
<feature type="transmembrane region" description="Helical" evidence="1">
    <location>
        <begin position="20"/>
        <end position="40"/>
    </location>
</feature>
<evidence type="ECO:0000256" key="1">
    <source>
        <dbReference type="SAM" id="Phobius"/>
    </source>
</evidence>
<reference evidence="2 3" key="1">
    <citation type="submission" date="2016-11" db="EMBL/GenBank/DDBJ databases">
        <authorList>
            <person name="Jaros S."/>
            <person name="Januszkiewicz K."/>
            <person name="Wedrychowicz H."/>
        </authorList>
    </citation>
    <scope>NUCLEOTIDE SEQUENCE [LARGE SCALE GENOMIC DNA]</scope>
    <source>
        <strain evidence="2 3">DSM 43832</strain>
    </source>
</reference>
<evidence type="ECO:0000313" key="2">
    <source>
        <dbReference type="EMBL" id="SHL21796.1"/>
    </source>
</evidence>
<proteinExistence type="predicted"/>
<keyword evidence="3" id="KW-1185">Reference proteome</keyword>
<keyword evidence="1" id="KW-0472">Membrane</keyword>
<organism evidence="2 3">
    <name type="scientific">Pseudonocardia thermophila</name>
    <dbReference type="NCBI Taxonomy" id="1848"/>
    <lineage>
        <taxon>Bacteria</taxon>
        <taxon>Bacillati</taxon>
        <taxon>Actinomycetota</taxon>
        <taxon>Actinomycetes</taxon>
        <taxon>Pseudonocardiales</taxon>
        <taxon>Pseudonocardiaceae</taxon>
        <taxon>Pseudonocardia</taxon>
    </lineage>
</organism>
<keyword evidence="1" id="KW-1133">Transmembrane helix</keyword>
<dbReference type="RefSeq" id="WP_073459584.1">
    <property type="nucleotide sequence ID" value="NZ_CALGVN010000008.1"/>
</dbReference>
<evidence type="ECO:0008006" key="4">
    <source>
        <dbReference type="Google" id="ProtNLM"/>
    </source>
</evidence>
<keyword evidence="1" id="KW-0812">Transmembrane</keyword>
<dbReference type="AlphaFoldDB" id="A0A1M6YU47"/>
<protein>
    <recommendedName>
        <fullName evidence="4">DUF1616 domain-containing protein</fullName>
    </recommendedName>
</protein>
<dbReference type="STRING" id="1848.SAMN05443637_12175"/>
<evidence type="ECO:0000313" key="3">
    <source>
        <dbReference type="Proteomes" id="UP000184363"/>
    </source>
</evidence>
<accession>A0A1M6YU47</accession>
<gene>
    <name evidence="2" type="ORF">SAMN05443637_12175</name>
</gene>
<dbReference type="Proteomes" id="UP000184363">
    <property type="component" value="Unassembled WGS sequence"/>
</dbReference>
<name>A0A1M6YU47_PSETH</name>
<dbReference type="OrthoDB" id="4288130at2"/>